<reference evidence="3 4" key="1">
    <citation type="submission" date="2019-06" db="EMBL/GenBank/DDBJ databases">
        <title>Sequencing the genomes of 1000 actinobacteria strains.</title>
        <authorList>
            <person name="Klenk H.-P."/>
        </authorList>
    </citation>
    <scope>NUCLEOTIDE SEQUENCE [LARGE SCALE GENOMIC DNA]</scope>
    <source>
        <strain evidence="3 4">DSM 103495</strain>
    </source>
</reference>
<evidence type="ECO:0000313" key="3">
    <source>
        <dbReference type="EMBL" id="TQM29570.1"/>
    </source>
</evidence>
<keyword evidence="4" id="KW-1185">Reference proteome</keyword>
<feature type="transmembrane region" description="Helical" evidence="1">
    <location>
        <begin position="57"/>
        <end position="74"/>
    </location>
</feature>
<evidence type="ECO:0000313" key="4">
    <source>
        <dbReference type="Proteomes" id="UP000316331"/>
    </source>
</evidence>
<dbReference type="Pfam" id="PF10756">
    <property type="entry name" value="bPH_6"/>
    <property type="match status" value="1"/>
</dbReference>
<name>A0A543F742_9NOCA</name>
<accession>A0A543F742</accession>
<organism evidence="3 4">
    <name type="scientific">Nocardia bhagyanarayanae</name>
    <dbReference type="NCBI Taxonomy" id="1215925"/>
    <lineage>
        <taxon>Bacteria</taxon>
        <taxon>Bacillati</taxon>
        <taxon>Actinomycetota</taxon>
        <taxon>Actinomycetes</taxon>
        <taxon>Mycobacteriales</taxon>
        <taxon>Nocardiaceae</taxon>
        <taxon>Nocardia</taxon>
    </lineage>
</organism>
<dbReference type="EMBL" id="VFPG01000001">
    <property type="protein sequence ID" value="TQM29570.1"/>
    <property type="molecule type" value="Genomic_DNA"/>
</dbReference>
<protein>
    <submittedName>
        <fullName evidence="3">PH (Pleckstrin Homology) domain-containing protein</fullName>
    </submittedName>
</protein>
<dbReference type="Proteomes" id="UP000316331">
    <property type="component" value="Unassembled WGS sequence"/>
</dbReference>
<dbReference type="AlphaFoldDB" id="A0A543F742"/>
<sequence>MDNSRTDWGECRLNPEFPSVEPRLSWTTPTPALVAVAVGGVILAGAAFFAADAASRLLIGLAAAGLLALAGLGFRQRPRLSIQTGADPRLVVRGLLGPAEYRPEQIVKARVVSYRRLGRKSPMLEIDVEHEGQERLLIFGRWDLGTAPQDVFEALVAHRLAYLPRD</sequence>
<keyword evidence="1" id="KW-0812">Transmembrane</keyword>
<evidence type="ECO:0000259" key="2">
    <source>
        <dbReference type="Pfam" id="PF10756"/>
    </source>
</evidence>
<proteinExistence type="predicted"/>
<feature type="domain" description="Low molecular weight protein antigen 6 PH" evidence="2">
    <location>
        <begin position="77"/>
        <end position="160"/>
    </location>
</feature>
<evidence type="ECO:0000256" key="1">
    <source>
        <dbReference type="SAM" id="Phobius"/>
    </source>
</evidence>
<keyword evidence="1" id="KW-0472">Membrane</keyword>
<dbReference type="InterPro" id="IPR019692">
    <property type="entry name" value="CFP-6_PH"/>
</dbReference>
<gene>
    <name evidence="3" type="ORF">FB390_1176</name>
</gene>
<feature type="transmembrane region" description="Helical" evidence="1">
    <location>
        <begin position="32"/>
        <end position="51"/>
    </location>
</feature>
<comment type="caution">
    <text evidence="3">The sequence shown here is derived from an EMBL/GenBank/DDBJ whole genome shotgun (WGS) entry which is preliminary data.</text>
</comment>
<keyword evidence="1" id="KW-1133">Transmembrane helix</keyword>